<name>A0AAN8IXJ0_PATCE</name>
<dbReference type="Pfam" id="PF19270">
    <property type="entry name" value="FBO_C"/>
    <property type="match status" value="1"/>
</dbReference>
<accession>A0AAN8IXJ0</accession>
<keyword evidence="9" id="KW-1185">Reference proteome</keyword>
<evidence type="ECO:0000256" key="5">
    <source>
        <dbReference type="ARBA" id="ARBA00022786"/>
    </source>
</evidence>
<evidence type="ECO:0000259" key="7">
    <source>
        <dbReference type="PROSITE" id="PS50181"/>
    </source>
</evidence>
<reference evidence="8 9" key="1">
    <citation type="submission" date="2024-01" db="EMBL/GenBank/DDBJ databases">
        <title>The genome of the rayed Mediterranean limpet Patella caerulea (Linnaeus, 1758).</title>
        <authorList>
            <person name="Anh-Thu Weber A."/>
            <person name="Halstead-Nussloch G."/>
        </authorList>
    </citation>
    <scope>NUCLEOTIDE SEQUENCE [LARGE SCALE GENOMIC DNA]</scope>
    <source>
        <strain evidence="8">AATW-2023a</strain>
        <tissue evidence="8">Whole specimen</tissue>
    </source>
</reference>
<dbReference type="GO" id="GO:0019005">
    <property type="term" value="C:SCF ubiquitin ligase complex"/>
    <property type="evidence" value="ECO:0007669"/>
    <property type="project" value="TreeGrafter"/>
</dbReference>
<dbReference type="FunFam" id="1.20.1280.50:FF:000012">
    <property type="entry name" value="F-box only protein 9"/>
    <property type="match status" value="1"/>
</dbReference>
<dbReference type="GO" id="GO:0031146">
    <property type="term" value="P:SCF-dependent proteasomal ubiquitin-dependent protein catabolic process"/>
    <property type="evidence" value="ECO:0007669"/>
    <property type="project" value="TreeGrafter"/>
</dbReference>
<dbReference type="InterPro" id="IPR036047">
    <property type="entry name" value="F-box-like_dom_sf"/>
</dbReference>
<dbReference type="GO" id="GO:0005737">
    <property type="term" value="C:cytoplasm"/>
    <property type="evidence" value="ECO:0007669"/>
    <property type="project" value="UniProtKB-SubCell"/>
</dbReference>
<evidence type="ECO:0000256" key="3">
    <source>
        <dbReference type="ARBA" id="ARBA00019775"/>
    </source>
</evidence>
<evidence type="ECO:0000313" key="8">
    <source>
        <dbReference type="EMBL" id="KAK6168240.1"/>
    </source>
</evidence>
<evidence type="ECO:0000256" key="2">
    <source>
        <dbReference type="ARBA" id="ARBA00004906"/>
    </source>
</evidence>
<evidence type="ECO:0000256" key="6">
    <source>
        <dbReference type="ARBA" id="ARBA00022803"/>
    </source>
</evidence>
<gene>
    <name evidence="8" type="ORF">SNE40_022107</name>
</gene>
<dbReference type="PANTHER" id="PTHR12874:SF29">
    <property type="entry name" value="F-BOX ONLY PROTEIN 9"/>
    <property type="match status" value="1"/>
</dbReference>
<sequence length="427" mass="49730">MAAVRRAQLYYNCVICYTANVSPVILSDEESEELQEADPPNLEHQLDQFREQWQQELSKNKGQVSNNQALKPKFVSIEEEATSLFIQGAQAEQNGELYVAIGFYKKAIQLVPDIESRIDFRKMRTPRDRQDSECSVESKTDEDEDLLLHLQNLSVDKHAICEPKLEQNSTHISELPIEVIMYILKWVVSSELDTRSLEMFSQVCHGFYLCARDEELWKLICHKIWGQNCGKLKKYGCWRKMYIDRPHVLFNGCYISKSTYYRTGEKSLDGFYRPYHVVEYYRFIRMYPDGVILMTCSPDDPQMVLPKLRYKSNNVTGLLKGHYRLTGNKITAEMTRSKTNETGYYKYKRRQVNNHNQIDVTYFVELEVNSGGKGIHNILNWSKYSIATIRSGNKENVSDVDLNKQSFPPMIFSRVKSFCDQSEQLLV</sequence>
<comment type="subcellular location">
    <subcellularLocation>
        <location evidence="1">Cytoplasm</location>
    </subcellularLocation>
</comment>
<evidence type="ECO:0000256" key="4">
    <source>
        <dbReference type="ARBA" id="ARBA00022490"/>
    </source>
</evidence>
<dbReference type="InterPro" id="IPR045464">
    <property type="entry name" value="Hrt3/FBXO9_C"/>
</dbReference>
<keyword evidence="4" id="KW-0963">Cytoplasm</keyword>
<feature type="domain" description="F-box" evidence="7">
    <location>
        <begin position="169"/>
        <end position="220"/>
    </location>
</feature>
<dbReference type="CDD" id="cd22089">
    <property type="entry name" value="F-box_FBXO9"/>
    <property type="match status" value="1"/>
</dbReference>
<organism evidence="8 9">
    <name type="scientific">Patella caerulea</name>
    <name type="common">Rayed Mediterranean limpet</name>
    <dbReference type="NCBI Taxonomy" id="87958"/>
    <lineage>
        <taxon>Eukaryota</taxon>
        <taxon>Metazoa</taxon>
        <taxon>Spiralia</taxon>
        <taxon>Lophotrochozoa</taxon>
        <taxon>Mollusca</taxon>
        <taxon>Gastropoda</taxon>
        <taxon>Patellogastropoda</taxon>
        <taxon>Patelloidea</taxon>
        <taxon>Patellidae</taxon>
        <taxon>Patella</taxon>
    </lineage>
</organism>
<evidence type="ECO:0000313" key="9">
    <source>
        <dbReference type="Proteomes" id="UP001347796"/>
    </source>
</evidence>
<dbReference type="EMBL" id="JAZGQO010000018">
    <property type="protein sequence ID" value="KAK6168240.1"/>
    <property type="molecule type" value="Genomic_DNA"/>
</dbReference>
<dbReference type="Pfam" id="PF12937">
    <property type="entry name" value="F-box-like"/>
    <property type="match status" value="1"/>
</dbReference>
<dbReference type="Proteomes" id="UP001347796">
    <property type="component" value="Unassembled WGS sequence"/>
</dbReference>
<keyword evidence="5" id="KW-0833">Ubl conjugation pathway</keyword>
<dbReference type="PANTHER" id="PTHR12874">
    <property type="entry name" value="F-BOX ONLY PROTEIN 48-RELATED"/>
    <property type="match status" value="1"/>
</dbReference>
<evidence type="ECO:0000256" key="1">
    <source>
        <dbReference type="ARBA" id="ARBA00004496"/>
    </source>
</evidence>
<dbReference type="AlphaFoldDB" id="A0AAN8IXJ0"/>
<dbReference type="Gene3D" id="1.20.1280.50">
    <property type="match status" value="1"/>
</dbReference>
<keyword evidence="6" id="KW-0802">TPR repeat</keyword>
<protein>
    <recommendedName>
        <fullName evidence="3">F-box only protein 9</fullName>
    </recommendedName>
</protein>
<comment type="caution">
    <text evidence="8">The sequence shown here is derived from an EMBL/GenBank/DDBJ whole genome shotgun (WGS) entry which is preliminary data.</text>
</comment>
<dbReference type="SUPFAM" id="SSF81383">
    <property type="entry name" value="F-box domain"/>
    <property type="match status" value="1"/>
</dbReference>
<proteinExistence type="predicted"/>
<comment type="pathway">
    <text evidence="2">Protein modification; protein ubiquitination.</text>
</comment>
<dbReference type="PROSITE" id="PS50181">
    <property type="entry name" value="FBOX"/>
    <property type="match status" value="1"/>
</dbReference>
<dbReference type="InterPro" id="IPR001810">
    <property type="entry name" value="F-box_dom"/>
</dbReference>